<reference evidence="1" key="2">
    <citation type="journal article" date="2015" name="Fish Shellfish Immunol.">
        <title>Early steps in the European eel (Anguilla anguilla)-Vibrio vulnificus interaction in the gills: Role of the RtxA13 toxin.</title>
        <authorList>
            <person name="Callol A."/>
            <person name="Pajuelo D."/>
            <person name="Ebbesson L."/>
            <person name="Teles M."/>
            <person name="MacKenzie S."/>
            <person name="Amaro C."/>
        </authorList>
    </citation>
    <scope>NUCLEOTIDE SEQUENCE</scope>
</reference>
<dbReference type="AlphaFoldDB" id="A0A0E9VXM4"/>
<proteinExistence type="predicted"/>
<name>A0A0E9VXM4_ANGAN</name>
<reference evidence="1" key="1">
    <citation type="submission" date="2014-11" db="EMBL/GenBank/DDBJ databases">
        <authorList>
            <person name="Amaro Gonzalez C."/>
        </authorList>
    </citation>
    <scope>NUCLEOTIDE SEQUENCE</scope>
</reference>
<organism evidence="1">
    <name type="scientific">Anguilla anguilla</name>
    <name type="common">European freshwater eel</name>
    <name type="synonym">Muraena anguilla</name>
    <dbReference type="NCBI Taxonomy" id="7936"/>
    <lineage>
        <taxon>Eukaryota</taxon>
        <taxon>Metazoa</taxon>
        <taxon>Chordata</taxon>
        <taxon>Craniata</taxon>
        <taxon>Vertebrata</taxon>
        <taxon>Euteleostomi</taxon>
        <taxon>Actinopterygii</taxon>
        <taxon>Neopterygii</taxon>
        <taxon>Teleostei</taxon>
        <taxon>Anguilliformes</taxon>
        <taxon>Anguillidae</taxon>
        <taxon>Anguilla</taxon>
    </lineage>
</organism>
<evidence type="ECO:0000313" key="1">
    <source>
        <dbReference type="EMBL" id="JAH82894.1"/>
    </source>
</evidence>
<accession>A0A0E9VXM4</accession>
<dbReference type="EMBL" id="GBXM01025683">
    <property type="protein sequence ID" value="JAH82894.1"/>
    <property type="molecule type" value="Transcribed_RNA"/>
</dbReference>
<protein>
    <submittedName>
        <fullName evidence="1">Uncharacterized protein</fullName>
    </submittedName>
</protein>
<sequence>MSETNKRSLYLSLMDADPILVRGIVTPWRYIIS</sequence>